<dbReference type="GO" id="GO:1990075">
    <property type="term" value="C:periciliary membrane compartment"/>
    <property type="evidence" value="ECO:0007669"/>
    <property type="project" value="TreeGrafter"/>
</dbReference>
<dbReference type="GO" id="GO:0006892">
    <property type="term" value="P:post-Golgi vesicle-mediated transport"/>
    <property type="evidence" value="ECO:0007669"/>
    <property type="project" value="TreeGrafter"/>
</dbReference>
<evidence type="ECO:0000256" key="1">
    <source>
        <dbReference type="ARBA" id="ARBA00008848"/>
    </source>
</evidence>
<dbReference type="GO" id="GO:0005929">
    <property type="term" value="C:cilium"/>
    <property type="evidence" value="ECO:0007669"/>
    <property type="project" value="TreeGrafter"/>
</dbReference>
<dbReference type="EMBL" id="CDMZ01005732">
    <property type="protein sequence ID" value="CEM53854.1"/>
    <property type="molecule type" value="Genomic_DNA"/>
</dbReference>
<accession>A0A0G4IA07</accession>
<dbReference type="InterPro" id="IPR006599">
    <property type="entry name" value="CARP_motif"/>
</dbReference>
<proteinExistence type="inferred from homology"/>
<gene>
    <name evidence="5" type="ORF">Cvel_2060</name>
</gene>
<feature type="region of interest" description="Disordered" evidence="3">
    <location>
        <begin position="1"/>
        <end position="72"/>
    </location>
</feature>
<evidence type="ECO:0000313" key="5">
    <source>
        <dbReference type="EMBL" id="CEM53854.1"/>
    </source>
</evidence>
<feature type="domain" description="C-CAP/cofactor C-like" evidence="4">
    <location>
        <begin position="67"/>
        <end position="220"/>
    </location>
</feature>
<evidence type="ECO:0000256" key="2">
    <source>
        <dbReference type="ARBA" id="ARBA00022741"/>
    </source>
</evidence>
<evidence type="ECO:0000256" key="3">
    <source>
        <dbReference type="SAM" id="MobiDB-lite"/>
    </source>
</evidence>
<dbReference type="PANTHER" id="PTHR15440:SF0">
    <property type="entry name" value="PROTEIN XRP2"/>
    <property type="match status" value="1"/>
</dbReference>
<comment type="similarity">
    <text evidence="1">Belongs to the TBCC family.</text>
</comment>
<dbReference type="SMART" id="SM00673">
    <property type="entry name" value="CARP"/>
    <property type="match status" value="2"/>
</dbReference>
<name>A0A0G4IA07_9ALVE</name>
<keyword evidence="2" id="KW-0547">Nucleotide-binding</keyword>
<feature type="compositionally biased region" description="Low complexity" evidence="3">
    <location>
        <begin position="34"/>
        <end position="58"/>
    </location>
</feature>
<evidence type="ECO:0000259" key="4">
    <source>
        <dbReference type="PROSITE" id="PS51329"/>
    </source>
</evidence>
<dbReference type="PROSITE" id="PS51329">
    <property type="entry name" value="C_CAP_COFACTOR_C"/>
    <property type="match status" value="1"/>
</dbReference>
<dbReference type="AlphaFoldDB" id="A0A0G4IA07"/>
<dbReference type="InterPro" id="IPR012945">
    <property type="entry name" value="Tubulin-bd_cofactor_C_dom"/>
</dbReference>
<dbReference type="Pfam" id="PF07986">
    <property type="entry name" value="TBCC"/>
    <property type="match status" value="1"/>
</dbReference>
<protein>
    <recommendedName>
        <fullName evidence="4">C-CAP/cofactor C-like domain-containing protein</fullName>
    </recommendedName>
</protein>
<dbReference type="Gene3D" id="2.160.20.70">
    <property type="match status" value="1"/>
</dbReference>
<dbReference type="SUPFAM" id="SSF69340">
    <property type="entry name" value="C-terminal domain of adenylylcyclase associated protein"/>
    <property type="match status" value="1"/>
</dbReference>
<reference evidence="5" key="1">
    <citation type="submission" date="2014-11" db="EMBL/GenBank/DDBJ databases">
        <authorList>
            <person name="Otto D Thomas"/>
            <person name="Naeem Raeece"/>
        </authorList>
    </citation>
    <scope>NUCLEOTIDE SEQUENCE</scope>
</reference>
<dbReference type="VEuPathDB" id="CryptoDB:Cvel_2060"/>
<sequence>MGQYLSRLFGGGRSADPPAGAPPTFEEAPPPSTTAPTQTKPTPADTQTQAGSEAAAAAPAPPAEKKPVYSWEKKRRDPKDFIFSKRTNEVLVKEKGSIAGQQFVIEECEGCDIFVLDWTDSITVDECKDCRLFVGPVAGSIFIRDCTSLQCHIVCQQFRCRDLKDCDIALHVTTEPVIESSSSLRIGCLDFTYDGLDEHMRAANLSPFSNKWWQVFDFSKKDGETHWTPLKQAESSKIVDTAQGKCTQAIGRAGGKGQTWALPVVLGPLDLPPAATQGKCVILFCAGGEEATESGVATVRSGALLSAVQKNRDEWHVLKSRALVAGTKRLTEGFGLSEGAVESLMKSKAKKKKGGVEVSALLLGGASVTAAVEAEVKKSSELSGWKDEGLLRVCGGPEGEELEALVFEVWKDEI</sequence>
<dbReference type="InterPro" id="IPR039093">
    <property type="entry name" value="XRP2"/>
</dbReference>
<organism evidence="5">
    <name type="scientific">Chromera velia CCMP2878</name>
    <dbReference type="NCBI Taxonomy" id="1169474"/>
    <lineage>
        <taxon>Eukaryota</taxon>
        <taxon>Sar</taxon>
        <taxon>Alveolata</taxon>
        <taxon>Colpodellida</taxon>
        <taxon>Chromeraceae</taxon>
        <taxon>Chromera</taxon>
    </lineage>
</organism>
<dbReference type="PANTHER" id="PTHR15440">
    <property type="entry name" value="XRP2 PROTEIN"/>
    <property type="match status" value="1"/>
</dbReference>
<dbReference type="GO" id="GO:0005096">
    <property type="term" value="F:GTPase activator activity"/>
    <property type="evidence" value="ECO:0007669"/>
    <property type="project" value="InterPro"/>
</dbReference>
<dbReference type="GO" id="GO:0000166">
    <property type="term" value="F:nucleotide binding"/>
    <property type="evidence" value="ECO:0007669"/>
    <property type="project" value="UniProtKB-KW"/>
</dbReference>
<dbReference type="InterPro" id="IPR017901">
    <property type="entry name" value="C-CAP_CF_C-like"/>
</dbReference>
<dbReference type="InterPro" id="IPR016098">
    <property type="entry name" value="CAP/MinC_C"/>
</dbReference>
<feature type="compositionally biased region" description="Basic and acidic residues" evidence="3">
    <location>
        <begin position="63"/>
        <end position="72"/>
    </location>
</feature>
<dbReference type="InterPro" id="IPR036223">
    <property type="entry name" value="CAP_C_sf"/>
</dbReference>